<evidence type="ECO:0000313" key="6">
    <source>
        <dbReference type="EMBL" id="GBN32423.1"/>
    </source>
</evidence>
<dbReference type="FunFam" id="3.30.710.10:FF:000038">
    <property type="entry name" value="BTB/POZ domain-containing protein KCTD3 isoform X1"/>
    <property type="match status" value="1"/>
</dbReference>
<sequence length="184" mass="21153">MKMCHYMLPGDIIRLNVGGTRLATSRQTLTWVPDSFFTSMLSGRISTLKDETGAIFIDRDPKLFNIILNFMRTKDVDLSNVDISTLRHEAEFYGISPLAPILPLIGFRPRLHCFFSPVPKFPFCQMTGLSCIHFARSGMSCYVNTGKRNGGHEYYVEKYRSKPERKHVVKKFLRNNKITSNPRQ</sequence>
<gene>
    <name evidence="6" type="primary">Kctd3_4</name>
    <name evidence="6" type="ORF">AVEN_169517_1</name>
</gene>
<dbReference type="EMBL" id="BGPR01008235">
    <property type="protein sequence ID" value="GBN32423.1"/>
    <property type="molecule type" value="Genomic_DNA"/>
</dbReference>
<reference evidence="6 7" key="1">
    <citation type="journal article" date="2019" name="Sci. Rep.">
        <title>Orb-weaving spider Araneus ventricosus genome elucidates the spidroin gene catalogue.</title>
        <authorList>
            <person name="Kono N."/>
            <person name="Nakamura H."/>
            <person name="Ohtoshi R."/>
            <person name="Moran D.A.P."/>
            <person name="Shinohara A."/>
            <person name="Yoshida Y."/>
            <person name="Fujiwara M."/>
            <person name="Mori M."/>
            <person name="Tomita M."/>
            <person name="Arakawa K."/>
        </authorList>
    </citation>
    <scope>NUCLEOTIDE SEQUENCE [LARGE SCALE GENOMIC DNA]</scope>
</reference>
<dbReference type="GO" id="GO:0051260">
    <property type="term" value="P:protein homooligomerization"/>
    <property type="evidence" value="ECO:0007669"/>
    <property type="project" value="InterPro"/>
</dbReference>
<dbReference type="InterPro" id="IPR000210">
    <property type="entry name" value="BTB/POZ_dom"/>
</dbReference>
<comment type="caution">
    <text evidence="6">The sequence shown here is derived from an EMBL/GenBank/DDBJ whole genome shotgun (WGS) entry which is preliminary data.</text>
</comment>
<name>A0A4Y2N0D0_ARAVE</name>
<proteinExistence type="inferred from homology"/>
<dbReference type="AlphaFoldDB" id="A0A4Y2N0D0"/>
<comment type="similarity">
    <text evidence="1">Belongs to the KCTD3 family.</text>
</comment>
<evidence type="ECO:0000256" key="2">
    <source>
        <dbReference type="ARBA" id="ARBA00022553"/>
    </source>
</evidence>
<dbReference type="CDD" id="cd18363">
    <property type="entry name" value="BTB_POZ_KCTD3-like"/>
    <property type="match status" value="1"/>
</dbReference>
<keyword evidence="7" id="KW-1185">Reference proteome</keyword>
<dbReference type="Pfam" id="PF02214">
    <property type="entry name" value="BTB_2"/>
    <property type="match status" value="1"/>
</dbReference>
<evidence type="ECO:0000259" key="5">
    <source>
        <dbReference type="PROSITE" id="PS50097"/>
    </source>
</evidence>
<dbReference type="InterPro" id="IPR003131">
    <property type="entry name" value="T1-type_BTB"/>
</dbReference>
<dbReference type="InterPro" id="IPR011333">
    <property type="entry name" value="SKP1/BTB/POZ_sf"/>
</dbReference>
<evidence type="ECO:0000256" key="3">
    <source>
        <dbReference type="ARBA" id="ARBA00022574"/>
    </source>
</evidence>
<dbReference type="OrthoDB" id="6077599at2759"/>
<dbReference type="Proteomes" id="UP000499080">
    <property type="component" value="Unassembled WGS sequence"/>
</dbReference>
<dbReference type="Gene3D" id="3.30.710.10">
    <property type="entry name" value="Potassium Channel Kv1.1, Chain A"/>
    <property type="match status" value="1"/>
</dbReference>
<dbReference type="PROSITE" id="PS50097">
    <property type="entry name" value="BTB"/>
    <property type="match status" value="1"/>
</dbReference>
<protein>
    <submittedName>
        <fullName evidence="6">BTB/POZ domain-containing protein KCTD3</fullName>
    </submittedName>
</protein>
<evidence type="ECO:0000256" key="4">
    <source>
        <dbReference type="ARBA" id="ARBA00022737"/>
    </source>
</evidence>
<dbReference type="SUPFAM" id="SSF54695">
    <property type="entry name" value="POZ domain"/>
    <property type="match status" value="1"/>
</dbReference>
<keyword evidence="2" id="KW-0597">Phosphoprotein</keyword>
<dbReference type="PANTHER" id="PTHR15859:SF1">
    <property type="entry name" value="BTB DOMAIN-CONTAINING PROTEIN"/>
    <property type="match status" value="1"/>
</dbReference>
<organism evidence="6 7">
    <name type="scientific">Araneus ventricosus</name>
    <name type="common">Orbweaver spider</name>
    <name type="synonym">Epeira ventricosa</name>
    <dbReference type="NCBI Taxonomy" id="182803"/>
    <lineage>
        <taxon>Eukaryota</taxon>
        <taxon>Metazoa</taxon>
        <taxon>Ecdysozoa</taxon>
        <taxon>Arthropoda</taxon>
        <taxon>Chelicerata</taxon>
        <taxon>Arachnida</taxon>
        <taxon>Araneae</taxon>
        <taxon>Araneomorphae</taxon>
        <taxon>Entelegynae</taxon>
        <taxon>Araneoidea</taxon>
        <taxon>Araneidae</taxon>
        <taxon>Araneus</taxon>
    </lineage>
</organism>
<feature type="domain" description="BTB" evidence="5">
    <location>
        <begin position="11"/>
        <end position="80"/>
    </location>
</feature>
<dbReference type="PANTHER" id="PTHR15859">
    <property type="entry name" value="SETA BINDING PROTEIN 1"/>
    <property type="match status" value="1"/>
</dbReference>
<keyword evidence="3" id="KW-0853">WD repeat</keyword>
<dbReference type="InterPro" id="IPR047876">
    <property type="entry name" value="SHKBP1/KCTD3"/>
</dbReference>
<evidence type="ECO:0000313" key="7">
    <source>
        <dbReference type="Proteomes" id="UP000499080"/>
    </source>
</evidence>
<dbReference type="SMART" id="SM00225">
    <property type="entry name" value="BTB"/>
    <property type="match status" value="1"/>
</dbReference>
<keyword evidence="4" id="KW-0677">Repeat</keyword>
<accession>A0A4Y2N0D0</accession>
<evidence type="ECO:0000256" key="1">
    <source>
        <dbReference type="ARBA" id="ARBA00009572"/>
    </source>
</evidence>